<feature type="transmembrane region" description="Helical" evidence="9">
    <location>
        <begin position="49"/>
        <end position="70"/>
    </location>
</feature>
<feature type="transmembrane region" description="Helical" evidence="9">
    <location>
        <begin position="195"/>
        <end position="215"/>
    </location>
</feature>
<dbReference type="InterPro" id="IPR045378">
    <property type="entry name" value="LNT_N"/>
</dbReference>
<dbReference type="InterPro" id="IPR004563">
    <property type="entry name" value="Apolipo_AcylTrfase"/>
</dbReference>
<feature type="transmembrane region" description="Helical" evidence="9">
    <location>
        <begin position="506"/>
        <end position="528"/>
    </location>
</feature>
<dbReference type="EMBL" id="FUYR01000002">
    <property type="protein sequence ID" value="SKB64637.1"/>
    <property type="molecule type" value="Genomic_DNA"/>
</dbReference>
<dbReference type="HAMAP" id="MF_01148">
    <property type="entry name" value="Lnt"/>
    <property type="match status" value="1"/>
</dbReference>
<dbReference type="GO" id="GO:0042158">
    <property type="term" value="P:lipoprotein biosynthetic process"/>
    <property type="evidence" value="ECO:0007669"/>
    <property type="project" value="UniProtKB-UniRule"/>
</dbReference>
<keyword evidence="3 9" id="KW-1003">Cell membrane</keyword>
<comment type="subcellular location">
    <subcellularLocation>
        <location evidence="1 9">Cell membrane</location>
        <topology evidence="1 9">Multi-pass membrane protein</topology>
    </subcellularLocation>
</comment>
<feature type="transmembrane region" description="Helical" evidence="9">
    <location>
        <begin position="114"/>
        <end position="130"/>
    </location>
</feature>
<evidence type="ECO:0000256" key="10">
    <source>
        <dbReference type="SAM" id="MobiDB-lite"/>
    </source>
</evidence>
<comment type="pathway">
    <text evidence="9">Protein modification; lipoprotein biosynthesis (N-acyl transfer).</text>
</comment>
<evidence type="ECO:0000256" key="7">
    <source>
        <dbReference type="ARBA" id="ARBA00023136"/>
    </source>
</evidence>
<feature type="transmembrane region" description="Helical" evidence="9">
    <location>
        <begin position="12"/>
        <end position="37"/>
    </location>
</feature>
<dbReference type="Proteomes" id="UP000189981">
    <property type="component" value="Unassembled WGS sequence"/>
</dbReference>
<feature type="transmembrane region" description="Helical" evidence="9">
    <location>
        <begin position="82"/>
        <end position="105"/>
    </location>
</feature>
<comment type="catalytic activity">
    <reaction evidence="9">
        <text>N-terminal S-1,2-diacyl-sn-glyceryl-L-cysteinyl-[lipoprotein] + a glycerophospholipid = N-acyl-S-1,2-diacyl-sn-glyceryl-L-cysteinyl-[lipoprotein] + a 2-acyl-sn-glycero-3-phospholipid + H(+)</text>
        <dbReference type="Rhea" id="RHEA:48228"/>
        <dbReference type="Rhea" id="RHEA-COMP:14681"/>
        <dbReference type="Rhea" id="RHEA-COMP:14684"/>
        <dbReference type="ChEBI" id="CHEBI:15378"/>
        <dbReference type="ChEBI" id="CHEBI:136912"/>
        <dbReference type="ChEBI" id="CHEBI:140656"/>
        <dbReference type="ChEBI" id="CHEBI:140657"/>
        <dbReference type="ChEBI" id="CHEBI:140660"/>
        <dbReference type="EC" id="2.3.1.269"/>
    </reaction>
</comment>
<feature type="domain" description="CN hydrolase" evidence="11">
    <location>
        <begin position="227"/>
        <end position="493"/>
    </location>
</feature>
<dbReference type="GO" id="GO:0005886">
    <property type="term" value="C:plasma membrane"/>
    <property type="evidence" value="ECO:0007669"/>
    <property type="project" value="UniProtKB-SubCell"/>
</dbReference>
<comment type="function">
    <text evidence="9">Catalyzes the phospholipid dependent N-acylation of the N-terminal cysteine of apolipoprotein, the last step in lipoprotein maturation.</text>
</comment>
<accession>A0A1T5CZ40</accession>
<evidence type="ECO:0000313" key="13">
    <source>
        <dbReference type="Proteomes" id="UP000189981"/>
    </source>
</evidence>
<keyword evidence="4 9" id="KW-0808">Transferase</keyword>
<dbReference type="CDD" id="cd07571">
    <property type="entry name" value="ALP_N-acyl_transferase"/>
    <property type="match status" value="1"/>
</dbReference>
<protein>
    <recommendedName>
        <fullName evidence="9">Apolipoprotein N-acyltransferase</fullName>
        <shortName evidence="9">ALP N-acyltransferase</shortName>
        <ecNumber evidence="9">2.3.1.269</ecNumber>
    </recommendedName>
</protein>
<evidence type="ECO:0000256" key="1">
    <source>
        <dbReference type="ARBA" id="ARBA00004651"/>
    </source>
</evidence>
<dbReference type="PANTHER" id="PTHR38686">
    <property type="entry name" value="APOLIPOPROTEIN N-ACYLTRANSFERASE"/>
    <property type="match status" value="1"/>
</dbReference>
<evidence type="ECO:0000256" key="4">
    <source>
        <dbReference type="ARBA" id="ARBA00022679"/>
    </source>
</evidence>
<keyword evidence="6 9" id="KW-1133">Transmembrane helix</keyword>
<evidence type="ECO:0000256" key="2">
    <source>
        <dbReference type="ARBA" id="ARBA00010065"/>
    </source>
</evidence>
<dbReference type="NCBIfam" id="TIGR00546">
    <property type="entry name" value="lnt"/>
    <property type="match status" value="1"/>
</dbReference>
<comment type="similarity">
    <text evidence="2 9">Belongs to the CN hydrolase family. Apolipoprotein N-acyltransferase subfamily.</text>
</comment>
<keyword evidence="8 9" id="KW-0012">Acyltransferase</keyword>
<dbReference type="UniPathway" id="UPA00666"/>
<dbReference type="SUPFAM" id="SSF56317">
    <property type="entry name" value="Carbon-nitrogen hydrolase"/>
    <property type="match status" value="1"/>
</dbReference>
<dbReference type="Pfam" id="PF20154">
    <property type="entry name" value="LNT_N"/>
    <property type="match status" value="1"/>
</dbReference>
<dbReference type="EC" id="2.3.1.269" evidence="9"/>
<organism evidence="12 13">
    <name type="scientific">Daejeonella lutea</name>
    <dbReference type="NCBI Taxonomy" id="572036"/>
    <lineage>
        <taxon>Bacteria</taxon>
        <taxon>Pseudomonadati</taxon>
        <taxon>Bacteroidota</taxon>
        <taxon>Sphingobacteriia</taxon>
        <taxon>Sphingobacteriales</taxon>
        <taxon>Sphingobacteriaceae</taxon>
        <taxon>Daejeonella</taxon>
    </lineage>
</organism>
<dbReference type="InterPro" id="IPR003010">
    <property type="entry name" value="C-N_Hydrolase"/>
</dbReference>
<keyword evidence="13" id="KW-1185">Reference proteome</keyword>
<evidence type="ECO:0000256" key="5">
    <source>
        <dbReference type="ARBA" id="ARBA00022692"/>
    </source>
</evidence>
<dbReference type="Pfam" id="PF00795">
    <property type="entry name" value="CN_hydrolase"/>
    <property type="match status" value="1"/>
</dbReference>
<feature type="region of interest" description="Disordered" evidence="10">
    <location>
        <begin position="532"/>
        <end position="555"/>
    </location>
</feature>
<keyword evidence="7 9" id="KW-0472">Membrane</keyword>
<dbReference type="STRING" id="572036.SAMN05661099_2042"/>
<keyword evidence="5 9" id="KW-0812">Transmembrane</keyword>
<evidence type="ECO:0000259" key="11">
    <source>
        <dbReference type="PROSITE" id="PS50263"/>
    </source>
</evidence>
<reference evidence="13" key="1">
    <citation type="submission" date="2017-02" db="EMBL/GenBank/DDBJ databases">
        <authorList>
            <person name="Varghese N."/>
            <person name="Submissions S."/>
        </authorList>
    </citation>
    <scope>NUCLEOTIDE SEQUENCE [LARGE SCALE GENOMIC DNA]</scope>
    <source>
        <strain evidence="13">DSM 22385</strain>
    </source>
</reference>
<feature type="transmembrane region" description="Helical" evidence="9">
    <location>
        <begin position="162"/>
        <end position="183"/>
    </location>
</feature>
<evidence type="ECO:0000256" key="3">
    <source>
        <dbReference type="ARBA" id="ARBA00022475"/>
    </source>
</evidence>
<feature type="compositionally biased region" description="Polar residues" evidence="10">
    <location>
        <begin position="538"/>
        <end position="555"/>
    </location>
</feature>
<dbReference type="Gene3D" id="3.60.110.10">
    <property type="entry name" value="Carbon-nitrogen hydrolase"/>
    <property type="match status" value="1"/>
</dbReference>
<name>A0A1T5CZ40_9SPHI</name>
<dbReference type="InterPro" id="IPR036526">
    <property type="entry name" value="C-N_Hydrolase_sf"/>
</dbReference>
<dbReference type="GO" id="GO:0016410">
    <property type="term" value="F:N-acyltransferase activity"/>
    <property type="evidence" value="ECO:0007669"/>
    <property type="project" value="UniProtKB-UniRule"/>
</dbReference>
<dbReference type="AlphaFoldDB" id="A0A1T5CZ40"/>
<keyword evidence="12" id="KW-0449">Lipoprotein</keyword>
<dbReference type="PROSITE" id="PS50263">
    <property type="entry name" value="CN_HYDROLASE"/>
    <property type="match status" value="1"/>
</dbReference>
<evidence type="ECO:0000256" key="9">
    <source>
        <dbReference type="HAMAP-Rule" id="MF_01148"/>
    </source>
</evidence>
<evidence type="ECO:0000313" key="12">
    <source>
        <dbReference type="EMBL" id="SKB64637.1"/>
    </source>
</evidence>
<evidence type="ECO:0000256" key="8">
    <source>
        <dbReference type="ARBA" id="ARBA00023315"/>
    </source>
</evidence>
<gene>
    <name evidence="9" type="primary">lnt</name>
    <name evidence="12" type="ORF">SAMN05661099_2042</name>
</gene>
<proteinExistence type="inferred from homology"/>
<evidence type="ECO:0000256" key="6">
    <source>
        <dbReference type="ARBA" id="ARBA00022989"/>
    </source>
</evidence>
<sequence>MLALGSAFLLWLAWPPIPFTAIILLIALVPILLAVENILTLESTRKGRLIFRTAFLCFVVWNTASIYWVINSLTAVMPTWMALFVAIIPFGLGSLLMTIAFWLYYRLRLVTTKFISYTGLICFWIGYEYLHQTWDLAFPWMNLGNGFAQSHYLIQWYEFTGVYGGTLWVLLSNILIFELYQALRPGDPGKLKLKFLSAGMILTPIVISLIMYFGYTEKSNPANIVVVQPNIDPYEKFGSLNTSAQIARMIHLSDSLGQSNTEYFIWPETAISQDTEEKNIRMEPNFIAIQAFLSKYKNGNVLSGIESFTMYDSQKTETARFNELQRNYYDVFNAAVLIENSPRVQFYHKSKLVPGVEQTPFSNSMGFLKPAFAAFGGSAGSYGKQDEPSVFYSQSGIGAAPVICYESIWGEYVGKYVKKDAQFIAIITNDGWWGNTSGKDQHLQYAKLRAIETRRWVARSANTGISAFINQRGDITQQTKWWVPAALKADINLNEDLTFYVKHGDYVAIAGSAGSGLFGIFMLFSIFAGKRNKKSVPGSGTDSTKLKLNQTKLPA</sequence>
<dbReference type="PANTHER" id="PTHR38686:SF1">
    <property type="entry name" value="APOLIPOPROTEIN N-ACYLTRANSFERASE"/>
    <property type="match status" value="1"/>
</dbReference>